<keyword evidence="9" id="KW-0175">Coiled coil</keyword>
<dbReference type="GO" id="GO:0004439">
    <property type="term" value="F:phosphatidylinositol-4,5-bisphosphate 5-phosphatase activity"/>
    <property type="evidence" value="ECO:0007669"/>
    <property type="project" value="UniProtKB-EC"/>
</dbReference>
<name>A0A075ASL8_ROZAC</name>
<evidence type="ECO:0000256" key="5">
    <source>
        <dbReference type="ARBA" id="ARBA00022448"/>
    </source>
</evidence>
<dbReference type="GO" id="GO:0016020">
    <property type="term" value="C:membrane"/>
    <property type="evidence" value="ECO:0007669"/>
    <property type="project" value="TreeGrafter"/>
</dbReference>
<dbReference type="EMBL" id="ML004986">
    <property type="protein sequence ID" value="RKP21113.1"/>
    <property type="molecule type" value="Genomic_DNA"/>
</dbReference>
<dbReference type="STRING" id="988480.A0A075ASL8"/>
<dbReference type="AlphaFoldDB" id="A0A075ASL8"/>
<evidence type="ECO:0000256" key="7">
    <source>
        <dbReference type="ARBA" id="ARBA00022801"/>
    </source>
</evidence>
<proteinExistence type="inferred from homology"/>
<dbReference type="SMART" id="SM00128">
    <property type="entry name" value="IPPc"/>
    <property type="match status" value="1"/>
</dbReference>
<reference evidence="11 13" key="1">
    <citation type="journal article" date="2013" name="Curr. Biol.">
        <title>Shared signatures of parasitism and phylogenomics unite Cryptomycota and microsporidia.</title>
        <authorList>
            <person name="James T.Y."/>
            <person name="Pelin A."/>
            <person name="Bonen L."/>
            <person name="Ahrendt S."/>
            <person name="Sain D."/>
            <person name="Corradi N."/>
            <person name="Stajich J.E."/>
        </authorList>
    </citation>
    <scope>NUCLEOTIDE SEQUENCE [LARGE SCALE GENOMIC DNA]</scope>
    <source>
        <strain evidence="11 13">CSF55</strain>
        <strain evidence="11 13">CSF55</strain>
    </source>
</reference>
<keyword evidence="6" id="KW-0963">Cytoplasm</keyword>
<dbReference type="Pfam" id="PF22669">
    <property type="entry name" value="Exo_endo_phos2"/>
    <property type="match status" value="1"/>
</dbReference>
<gene>
    <name evidence="11" type="ORF">O9G_000185</name>
    <name evidence="12" type="ORF">ROZALSC1DRAFT_27445</name>
</gene>
<comment type="subcellular location">
    <subcellularLocation>
        <location evidence="1">Cytoplasm</location>
    </subcellularLocation>
</comment>
<dbReference type="GO" id="GO:0046856">
    <property type="term" value="P:phosphatidylinositol dephosphorylation"/>
    <property type="evidence" value="ECO:0007669"/>
    <property type="project" value="InterPro"/>
</dbReference>
<feature type="domain" description="SAC" evidence="10">
    <location>
        <begin position="130"/>
        <end position="456"/>
    </location>
</feature>
<organism evidence="11 13">
    <name type="scientific">Rozella allomycis (strain CSF55)</name>
    <dbReference type="NCBI Taxonomy" id="988480"/>
    <lineage>
        <taxon>Eukaryota</taxon>
        <taxon>Fungi</taxon>
        <taxon>Fungi incertae sedis</taxon>
        <taxon>Cryptomycota</taxon>
        <taxon>Cryptomycota incertae sedis</taxon>
        <taxon>Rozella</taxon>
    </lineage>
</organism>
<feature type="coiled-coil region" evidence="9">
    <location>
        <begin position="835"/>
        <end position="862"/>
    </location>
</feature>
<dbReference type="GO" id="GO:0043813">
    <property type="term" value="F:phosphatidylinositol-3,5-bisphosphate 5-phosphatase activity"/>
    <property type="evidence" value="ECO:0007669"/>
    <property type="project" value="TreeGrafter"/>
</dbReference>
<dbReference type="PANTHER" id="PTHR11200">
    <property type="entry name" value="INOSITOL 5-PHOSPHATASE"/>
    <property type="match status" value="1"/>
</dbReference>
<dbReference type="SUPFAM" id="SSF56219">
    <property type="entry name" value="DNase I-like"/>
    <property type="match status" value="1"/>
</dbReference>
<evidence type="ECO:0000313" key="11">
    <source>
        <dbReference type="EMBL" id="EPZ31706.1"/>
    </source>
</evidence>
<sequence length="887" mass="100996">MSNFYITIEGGKQRVVSIHCTDPSNPFLLTIKPYKTNIQCVNAELCVTDNIKVPTGSKVCFGILGMVKINEDDFLISIQSVERVGSFLSHPLFRITAVECISINSTKYDMVSFDSIQNEEQKIIHPCQDLIKYMSSGSFYFSPSFDLTLNSCNRTRSQGHLFETFDDRFVWNKSILKQIIKFRAQLAEEEKRYIDSSALFVLAIQGFVEVCDLKINGEKSFLAVFSRLSSKRAGTRYNVRGIDDDGNVANFVETEVVFQHQPDQLFSFVILRGSVPGLQVGGHKIQITRSIAATQPAFDRHFEDLINQYDNVHIIDLLSQRDGNAEELLGNAYRIQTENCGMPITRTAFDFHYHMKGTSYDRLSVLLTMIEVALQQQMYSVIDLKTNELLMMQRGVMRVNCLDCLDRTNVVQTAIVKYVLDNFLSLKLIPAKFSDHPVFNDIWADNGDELSRIYTGTGALKSGFTRTGKRTIAGLMDDAKKSAQRFYVNNFTDKSKQTTIDILLGNIPNSSVFIFNPILNSIRIELDNRINEYSTYFPLSVFVATWNVNGKSPSINHESLSPWLSSESHPDLYVIGFQEIVELTPAQIMMTDPDKRLLWERQIQKSLNADGEKYTLVTSGQLVGASLCIFAKLSIIKNLRNVEVGIKKTGLKGMAGNKGGIGIRFDYYDSSFCFICAHLAAGHGNVEERNRDYMTISDGLVFKHGKKIEVHDNVIWLGDFNYRIDLGIWQTKDLISKGNLSELFRQDQLNNQLKQGNAFKGFIEGEINFNPTYKYDNGTDEYDTSEKQRIPAWTDRILFKGQNIVQQGYSRAELRLSDHKPVKSTFLIKVLLIDKEKKERLRNELRRSMNSEKSEIGKITNEISLIDFDEPVRILPLPSSKDFQWWN</sequence>
<dbReference type="Proteomes" id="UP000281549">
    <property type="component" value="Unassembled WGS sequence"/>
</dbReference>
<reference evidence="14" key="2">
    <citation type="journal article" date="2018" name="Nat. Microbiol.">
        <title>Leveraging single-cell genomics to expand the fungal tree of life.</title>
        <authorList>
            <person name="Ahrendt S.R."/>
            <person name="Quandt C.A."/>
            <person name="Ciobanu D."/>
            <person name="Clum A."/>
            <person name="Salamov A."/>
            <person name="Andreopoulos B."/>
            <person name="Cheng J.F."/>
            <person name="Woyke T."/>
            <person name="Pelin A."/>
            <person name="Henrissat B."/>
            <person name="Reynolds N.K."/>
            <person name="Benny G.L."/>
            <person name="Smith M.E."/>
            <person name="James T.Y."/>
            <person name="Grigoriev I.V."/>
        </authorList>
    </citation>
    <scope>NUCLEOTIDE SEQUENCE [LARGE SCALE GENOMIC DNA]</scope>
    <source>
        <strain evidence="14">CSF55</strain>
    </source>
</reference>
<evidence type="ECO:0000256" key="2">
    <source>
        <dbReference type="ARBA" id="ARBA00008943"/>
    </source>
</evidence>
<evidence type="ECO:0000313" key="13">
    <source>
        <dbReference type="Proteomes" id="UP000030755"/>
    </source>
</evidence>
<keyword evidence="5" id="KW-0813">Transport</keyword>
<evidence type="ECO:0000256" key="4">
    <source>
        <dbReference type="ARBA" id="ARBA00013044"/>
    </source>
</evidence>
<reference evidence="12" key="3">
    <citation type="submission" date="2018-08" db="EMBL/GenBank/DDBJ databases">
        <title>Leveraging single-cell genomics to expand the Fungal Tree of Life.</title>
        <authorList>
            <consortium name="DOE Joint Genome Institute"/>
            <person name="Ahrendt S.R."/>
            <person name="Quandt C.A."/>
            <person name="Ciobanu D."/>
            <person name="Clum A."/>
            <person name="Salamov A."/>
            <person name="Andreopoulos B."/>
            <person name="Cheng J.-F."/>
            <person name="Woyke T."/>
            <person name="Pelin A."/>
            <person name="Henrissat B."/>
            <person name="Reynolds N."/>
            <person name="Benny G.L."/>
            <person name="Smith M.E."/>
            <person name="James T.Y."/>
            <person name="Grigoriev I.V."/>
        </authorList>
    </citation>
    <scope>NUCLEOTIDE SEQUENCE</scope>
    <source>
        <strain evidence="12">CSF55</strain>
    </source>
</reference>
<keyword evidence="8" id="KW-0653">Protein transport</keyword>
<dbReference type="Proteomes" id="UP000030755">
    <property type="component" value="Unassembled WGS sequence"/>
</dbReference>
<evidence type="ECO:0000259" key="10">
    <source>
        <dbReference type="PROSITE" id="PS50275"/>
    </source>
</evidence>
<dbReference type="EC" id="3.1.3.36" evidence="4"/>
<dbReference type="GO" id="GO:0015031">
    <property type="term" value="P:protein transport"/>
    <property type="evidence" value="ECO:0007669"/>
    <property type="project" value="UniProtKB-KW"/>
</dbReference>
<dbReference type="HOGENOM" id="CLU_003016_5_0_1"/>
<dbReference type="GO" id="GO:0005737">
    <property type="term" value="C:cytoplasm"/>
    <property type="evidence" value="ECO:0007669"/>
    <property type="project" value="UniProtKB-SubCell"/>
</dbReference>
<dbReference type="PANTHER" id="PTHR11200:SF257">
    <property type="entry name" value="PHOSPHOINOSITIDE 5-PHOSPHATASE"/>
    <property type="match status" value="1"/>
</dbReference>
<keyword evidence="13" id="KW-1185">Reference proteome</keyword>
<evidence type="ECO:0000256" key="3">
    <source>
        <dbReference type="ARBA" id="ARBA00009678"/>
    </source>
</evidence>
<dbReference type="InterPro" id="IPR036691">
    <property type="entry name" value="Endo/exonu/phosph_ase_sf"/>
</dbReference>
<evidence type="ECO:0000313" key="12">
    <source>
        <dbReference type="EMBL" id="RKP21113.1"/>
    </source>
</evidence>
<dbReference type="OrthoDB" id="405996at2759"/>
<evidence type="ECO:0000256" key="6">
    <source>
        <dbReference type="ARBA" id="ARBA00022490"/>
    </source>
</evidence>
<dbReference type="Pfam" id="PF02383">
    <property type="entry name" value="Syja_N"/>
    <property type="match status" value="1"/>
</dbReference>
<comment type="similarity">
    <text evidence="2">Belongs to the synaptojanin family.</text>
</comment>
<evidence type="ECO:0000256" key="9">
    <source>
        <dbReference type="SAM" id="Coils"/>
    </source>
</evidence>
<evidence type="ECO:0000313" key="14">
    <source>
        <dbReference type="Proteomes" id="UP000281549"/>
    </source>
</evidence>
<dbReference type="Gene3D" id="3.60.10.10">
    <property type="entry name" value="Endonuclease/exonuclease/phosphatase"/>
    <property type="match status" value="1"/>
</dbReference>
<keyword evidence="7" id="KW-0378">Hydrolase</keyword>
<dbReference type="InterPro" id="IPR046985">
    <property type="entry name" value="IP5"/>
</dbReference>
<protein>
    <recommendedName>
        <fullName evidence="4">phosphoinositide 5-phosphatase</fullName>
        <ecNumber evidence="4">3.1.3.36</ecNumber>
    </recommendedName>
</protein>
<dbReference type="FunFam" id="3.60.10.10:FF:000029">
    <property type="entry name" value="Inositol polyphosphate 5-phosphatase"/>
    <property type="match status" value="1"/>
</dbReference>
<dbReference type="InterPro" id="IPR002013">
    <property type="entry name" value="SAC_dom"/>
</dbReference>
<dbReference type="InterPro" id="IPR000300">
    <property type="entry name" value="IPPc"/>
</dbReference>
<dbReference type="PROSITE" id="PS50275">
    <property type="entry name" value="SAC"/>
    <property type="match status" value="1"/>
</dbReference>
<evidence type="ECO:0000256" key="8">
    <source>
        <dbReference type="ARBA" id="ARBA00022927"/>
    </source>
</evidence>
<dbReference type="EMBL" id="KE561209">
    <property type="protein sequence ID" value="EPZ31706.1"/>
    <property type="molecule type" value="Genomic_DNA"/>
</dbReference>
<comment type="similarity">
    <text evidence="3">In the central section; belongs to the inositol 1,4,5-trisphosphate 5-phosphatase family.</text>
</comment>
<accession>A0A075ASL8</accession>
<evidence type="ECO:0000256" key="1">
    <source>
        <dbReference type="ARBA" id="ARBA00004496"/>
    </source>
</evidence>
<dbReference type="OMA" id="ICQQRFY"/>